<dbReference type="RefSeq" id="WP_380598646.1">
    <property type="nucleotide sequence ID" value="NZ_JBHSDU010000003.1"/>
</dbReference>
<keyword evidence="3" id="KW-1185">Reference proteome</keyword>
<evidence type="ECO:0000313" key="2">
    <source>
        <dbReference type="EMBL" id="MFC4310824.1"/>
    </source>
</evidence>
<gene>
    <name evidence="2" type="ORF">ACFPN2_17145</name>
</gene>
<proteinExistence type="predicted"/>
<evidence type="ECO:0000259" key="1">
    <source>
        <dbReference type="Pfam" id="PF07238"/>
    </source>
</evidence>
<dbReference type="Proteomes" id="UP001595904">
    <property type="component" value="Unassembled WGS sequence"/>
</dbReference>
<accession>A0ABV8SWA6</accession>
<dbReference type="Pfam" id="PF07238">
    <property type="entry name" value="PilZ"/>
    <property type="match status" value="1"/>
</dbReference>
<dbReference type="InterPro" id="IPR009875">
    <property type="entry name" value="PilZ_domain"/>
</dbReference>
<name>A0ABV8SWA6_9GAMM</name>
<organism evidence="2 3">
    <name type="scientific">Steroidobacter flavus</name>
    <dbReference type="NCBI Taxonomy" id="1842136"/>
    <lineage>
        <taxon>Bacteria</taxon>
        <taxon>Pseudomonadati</taxon>
        <taxon>Pseudomonadota</taxon>
        <taxon>Gammaproteobacteria</taxon>
        <taxon>Steroidobacterales</taxon>
        <taxon>Steroidobacteraceae</taxon>
        <taxon>Steroidobacter</taxon>
    </lineage>
</organism>
<evidence type="ECO:0000313" key="3">
    <source>
        <dbReference type="Proteomes" id="UP001595904"/>
    </source>
</evidence>
<feature type="domain" description="PilZ" evidence="1">
    <location>
        <begin position="25"/>
        <end position="115"/>
    </location>
</feature>
<dbReference type="EMBL" id="JBHSDU010000003">
    <property type="protein sequence ID" value="MFC4310824.1"/>
    <property type="molecule type" value="Genomic_DNA"/>
</dbReference>
<sequence>MESFFSSHGPSSDAGATRVKAMRWPASVRLGHTTVLSAKAIQISNSGVGLLMERTLREGETALVRVDAFVSGNPVRLQARTSVVCCTCVGMDGFRISLRFQELDDDAQSAVEALLGAAR</sequence>
<comment type="caution">
    <text evidence="2">The sequence shown here is derived from an EMBL/GenBank/DDBJ whole genome shotgun (WGS) entry which is preliminary data.</text>
</comment>
<protein>
    <submittedName>
        <fullName evidence="2">PilZ domain-containing protein</fullName>
    </submittedName>
</protein>
<reference evidence="3" key="1">
    <citation type="journal article" date="2019" name="Int. J. Syst. Evol. Microbiol.">
        <title>The Global Catalogue of Microorganisms (GCM) 10K type strain sequencing project: providing services to taxonomists for standard genome sequencing and annotation.</title>
        <authorList>
            <consortium name="The Broad Institute Genomics Platform"/>
            <consortium name="The Broad Institute Genome Sequencing Center for Infectious Disease"/>
            <person name="Wu L."/>
            <person name="Ma J."/>
        </authorList>
    </citation>
    <scope>NUCLEOTIDE SEQUENCE [LARGE SCALE GENOMIC DNA]</scope>
    <source>
        <strain evidence="3">CGMCC 1.10759</strain>
    </source>
</reference>